<dbReference type="RefSeq" id="XP_023162922.2">
    <property type="nucleotide sequence ID" value="XM_023307154.2"/>
</dbReference>
<keyword evidence="2" id="KW-1185">Reference proteome</keyword>
<dbReference type="Proteomes" id="UP000504633">
    <property type="component" value="Unplaced"/>
</dbReference>
<evidence type="ECO:0000256" key="1">
    <source>
        <dbReference type="SAM" id="SignalP"/>
    </source>
</evidence>
<evidence type="ECO:0000313" key="2">
    <source>
        <dbReference type="Proteomes" id="UP000504633"/>
    </source>
</evidence>
<dbReference type="AlphaFoldDB" id="A0A6J1L8J2"/>
<reference evidence="3" key="1">
    <citation type="submission" date="2025-08" db="UniProtKB">
        <authorList>
            <consortium name="RefSeq"/>
        </authorList>
    </citation>
    <scope>IDENTIFICATION</scope>
    <source>
        <strain evidence="3">15085-1641.00</strain>
        <tissue evidence="3">Whole body</tissue>
    </source>
</reference>
<organism evidence="2 3">
    <name type="scientific">Drosophila hydei</name>
    <name type="common">Fruit fly</name>
    <dbReference type="NCBI Taxonomy" id="7224"/>
    <lineage>
        <taxon>Eukaryota</taxon>
        <taxon>Metazoa</taxon>
        <taxon>Ecdysozoa</taxon>
        <taxon>Arthropoda</taxon>
        <taxon>Hexapoda</taxon>
        <taxon>Insecta</taxon>
        <taxon>Pterygota</taxon>
        <taxon>Neoptera</taxon>
        <taxon>Endopterygota</taxon>
        <taxon>Diptera</taxon>
        <taxon>Brachycera</taxon>
        <taxon>Muscomorpha</taxon>
        <taxon>Ephydroidea</taxon>
        <taxon>Drosophilidae</taxon>
        <taxon>Drosophila</taxon>
    </lineage>
</organism>
<accession>A0A6J1L8J2</accession>
<dbReference type="KEGG" id="dhe:111594039"/>
<protein>
    <submittedName>
        <fullName evidence="3">Uncharacterized protein LOC111594039</fullName>
    </submittedName>
</protein>
<evidence type="ECO:0000313" key="3">
    <source>
        <dbReference type="RefSeq" id="XP_023162922.2"/>
    </source>
</evidence>
<dbReference type="GeneID" id="111594039"/>
<dbReference type="OMA" id="YVAPTRY"/>
<dbReference type="InterPro" id="IPR031751">
    <property type="entry name" value="DUF4735"/>
</dbReference>
<gene>
    <name evidence="3" type="primary">LOC111594039</name>
</gene>
<dbReference type="PANTHER" id="PTHR33539:SF1">
    <property type="entry name" value="UPF0764 PROTEIN C16ORF89"/>
    <property type="match status" value="1"/>
</dbReference>
<keyword evidence="1" id="KW-0732">Signal</keyword>
<name>A0A6J1L8J2_DROHY</name>
<proteinExistence type="predicted"/>
<feature type="signal peptide" evidence="1">
    <location>
        <begin position="1"/>
        <end position="29"/>
    </location>
</feature>
<dbReference type="OrthoDB" id="5949187at2759"/>
<dbReference type="GO" id="GO:0005829">
    <property type="term" value="C:cytosol"/>
    <property type="evidence" value="ECO:0007669"/>
    <property type="project" value="TreeGrafter"/>
</dbReference>
<sequence>MLLFANICLKIATLATICGILSQLQVAGAAAPAGSVQQLPQRIYNLLHQLSCGRKLNASAKFALLLAEFLIKQKMRYITPTRYDRQLYYQLLHKMKQLGSCASQGEINQVQELILRNAFQRNVLLLPPNLKYGALNANAEYEQLALSYDSLVSQGAPNRTQSDLCMRDIVNLDTSKCQLSLNCLELLTSEAPAYGYQRTHQALLLYMLQHHICAPSLSPPQLYEELAKGHCNEILSEQNAIRSLALGLGKYKDLYLEQATICGLWGYNEFLNWRNVMEIDSWRKEEEQQEGEEEEEREHIKDLSLVFYINALLLLH</sequence>
<dbReference type="GO" id="GO:0016020">
    <property type="term" value="C:membrane"/>
    <property type="evidence" value="ECO:0007669"/>
    <property type="project" value="TreeGrafter"/>
</dbReference>
<dbReference type="PANTHER" id="PTHR33539">
    <property type="entry name" value="UPF0764 PROTEIN C16ORF89"/>
    <property type="match status" value="1"/>
</dbReference>
<dbReference type="Pfam" id="PF15882">
    <property type="entry name" value="DUF4735"/>
    <property type="match status" value="1"/>
</dbReference>
<feature type="chain" id="PRO_5026988422" evidence="1">
    <location>
        <begin position="30"/>
        <end position="316"/>
    </location>
</feature>